<comment type="caution">
    <text evidence="1">The sequence shown here is derived from an EMBL/GenBank/DDBJ whole genome shotgun (WGS) entry which is preliminary data.</text>
</comment>
<dbReference type="RefSeq" id="WP_183771394.1">
    <property type="nucleotide sequence ID" value="NZ_JACIDK010000002.1"/>
</dbReference>
<dbReference type="InterPro" id="IPR050155">
    <property type="entry name" value="HAD-like_hydrolase_sf"/>
</dbReference>
<reference evidence="1 2" key="1">
    <citation type="submission" date="2020-08" db="EMBL/GenBank/DDBJ databases">
        <title>Genomic Encyclopedia of Type Strains, Phase IV (KMG-IV): sequencing the most valuable type-strain genomes for metagenomic binning, comparative biology and taxonomic classification.</title>
        <authorList>
            <person name="Goeker M."/>
        </authorList>
    </citation>
    <scope>NUCLEOTIDE SEQUENCE [LARGE SCALE GENOMIC DNA]</scope>
    <source>
        <strain evidence="1 2">DSM 21793</strain>
    </source>
</reference>
<dbReference type="Pfam" id="PF13419">
    <property type="entry name" value="HAD_2"/>
    <property type="match status" value="1"/>
</dbReference>
<dbReference type="FunFam" id="3.40.50.1000:FF:000022">
    <property type="entry name" value="Phosphoglycolate phosphatase"/>
    <property type="match status" value="1"/>
</dbReference>
<name>A0A840A001_9CAUL</name>
<accession>A0A840A001</accession>
<dbReference type="GO" id="GO:0004713">
    <property type="term" value="F:protein tyrosine kinase activity"/>
    <property type="evidence" value="ECO:0007669"/>
    <property type="project" value="TreeGrafter"/>
</dbReference>
<dbReference type="InterPro" id="IPR041492">
    <property type="entry name" value="HAD_2"/>
</dbReference>
<organism evidence="1 2">
    <name type="scientific">Phenylobacterium haematophilum</name>
    <dbReference type="NCBI Taxonomy" id="98513"/>
    <lineage>
        <taxon>Bacteria</taxon>
        <taxon>Pseudomonadati</taxon>
        <taxon>Pseudomonadota</taxon>
        <taxon>Alphaproteobacteria</taxon>
        <taxon>Caulobacterales</taxon>
        <taxon>Caulobacteraceae</taxon>
        <taxon>Phenylobacterium</taxon>
    </lineage>
</organism>
<dbReference type="Proteomes" id="UP000530564">
    <property type="component" value="Unassembled WGS sequence"/>
</dbReference>
<dbReference type="SUPFAM" id="SSF56784">
    <property type="entry name" value="HAD-like"/>
    <property type="match status" value="1"/>
</dbReference>
<dbReference type="InterPro" id="IPR036412">
    <property type="entry name" value="HAD-like_sf"/>
</dbReference>
<protein>
    <submittedName>
        <fullName evidence="1">Phosphoglycolate phosphatase</fullName>
        <ecNumber evidence="1">3.1.3.18</ecNumber>
    </submittedName>
</protein>
<dbReference type="PANTHER" id="PTHR43434:SF20">
    <property type="entry name" value="5'-NUCLEOTIDASE"/>
    <property type="match status" value="1"/>
</dbReference>
<dbReference type="AlphaFoldDB" id="A0A840A001"/>
<evidence type="ECO:0000313" key="1">
    <source>
        <dbReference type="EMBL" id="MBB3890921.1"/>
    </source>
</evidence>
<gene>
    <name evidence="1" type="ORF">GGQ61_001638</name>
</gene>
<keyword evidence="2" id="KW-1185">Reference proteome</keyword>
<dbReference type="SFLD" id="SFLDG01129">
    <property type="entry name" value="C1.5:_HAD__Beta-PGM__Phosphata"/>
    <property type="match status" value="1"/>
</dbReference>
<dbReference type="SFLD" id="SFLDS00003">
    <property type="entry name" value="Haloacid_Dehalogenase"/>
    <property type="match status" value="1"/>
</dbReference>
<dbReference type="PANTHER" id="PTHR43434">
    <property type="entry name" value="PHOSPHOGLYCOLATE PHOSPHATASE"/>
    <property type="match status" value="1"/>
</dbReference>
<dbReference type="GO" id="GO:0008967">
    <property type="term" value="F:phosphoglycolate phosphatase activity"/>
    <property type="evidence" value="ECO:0007669"/>
    <property type="project" value="UniProtKB-EC"/>
</dbReference>
<dbReference type="Gene3D" id="3.40.50.1000">
    <property type="entry name" value="HAD superfamily/HAD-like"/>
    <property type="match status" value="1"/>
</dbReference>
<dbReference type="EC" id="3.1.3.18" evidence="1"/>
<proteinExistence type="predicted"/>
<dbReference type="InterPro" id="IPR023198">
    <property type="entry name" value="PGP-like_dom2"/>
</dbReference>
<evidence type="ECO:0000313" key="2">
    <source>
        <dbReference type="Proteomes" id="UP000530564"/>
    </source>
</evidence>
<dbReference type="Gene3D" id="1.10.150.240">
    <property type="entry name" value="Putative phosphatase, domain 2"/>
    <property type="match status" value="1"/>
</dbReference>
<keyword evidence="1" id="KW-0378">Hydrolase</keyword>
<dbReference type="EMBL" id="JACIDK010000002">
    <property type="protein sequence ID" value="MBB3890921.1"/>
    <property type="molecule type" value="Genomic_DNA"/>
</dbReference>
<sequence>MAPQPTVLLDLDGMLVDSLPGIEASCRAALTALGHVPAPQLDIAALIGPPIEDIMHVLLAAYGDDRVGEGVAAYRADYGARGLLGSTPYPGIPEALAAMRDAGAQLILATSKRRAFAEHILDHTGLATLFAAIHGSEPGGALDHKPELIAHIIARYGLDPAACVMVGDRRYDISGAHANRVRALGVLWGYGSRDELETAGADDLVGDPQDLAAAALALLSS</sequence>
<dbReference type="GO" id="GO:0005829">
    <property type="term" value="C:cytosol"/>
    <property type="evidence" value="ECO:0007669"/>
    <property type="project" value="TreeGrafter"/>
</dbReference>
<dbReference type="InterPro" id="IPR023214">
    <property type="entry name" value="HAD_sf"/>
</dbReference>